<dbReference type="SUPFAM" id="SSF55073">
    <property type="entry name" value="Nucleotide cyclase"/>
    <property type="match status" value="1"/>
</dbReference>
<dbReference type="RefSeq" id="WP_307246498.1">
    <property type="nucleotide sequence ID" value="NZ_JAUSQZ010000001.1"/>
</dbReference>
<feature type="transmembrane region" description="Helical" evidence="1">
    <location>
        <begin position="216"/>
        <end position="238"/>
    </location>
</feature>
<feature type="domain" description="GGDEF" evidence="2">
    <location>
        <begin position="383"/>
        <end position="505"/>
    </location>
</feature>
<dbReference type="PANTHER" id="PTHR45138">
    <property type="entry name" value="REGULATORY COMPONENTS OF SENSORY TRANSDUCTION SYSTEM"/>
    <property type="match status" value="1"/>
</dbReference>
<gene>
    <name evidence="3" type="ORF">J2S57_004620</name>
</gene>
<feature type="transmembrane region" description="Helical" evidence="1">
    <location>
        <begin position="317"/>
        <end position="336"/>
    </location>
</feature>
<comment type="caution">
    <text evidence="3">The sequence shown here is derived from an EMBL/GenBank/DDBJ whole genome shotgun (WGS) entry which is preliminary data.</text>
</comment>
<dbReference type="EMBL" id="JAUSQZ010000001">
    <property type="protein sequence ID" value="MDP9828871.1"/>
    <property type="molecule type" value="Genomic_DNA"/>
</dbReference>
<dbReference type="PANTHER" id="PTHR45138:SF9">
    <property type="entry name" value="DIGUANYLATE CYCLASE DGCM-RELATED"/>
    <property type="match status" value="1"/>
</dbReference>
<feature type="transmembrane region" description="Helical" evidence="1">
    <location>
        <begin position="190"/>
        <end position="209"/>
    </location>
</feature>
<keyword evidence="4" id="KW-1185">Reference proteome</keyword>
<evidence type="ECO:0000313" key="4">
    <source>
        <dbReference type="Proteomes" id="UP001235712"/>
    </source>
</evidence>
<evidence type="ECO:0000256" key="1">
    <source>
        <dbReference type="SAM" id="Phobius"/>
    </source>
</evidence>
<dbReference type="CDD" id="cd01949">
    <property type="entry name" value="GGDEF"/>
    <property type="match status" value="1"/>
</dbReference>
<dbReference type="InterPro" id="IPR000160">
    <property type="entry name" value="GGDEF_dom"/>
</dbReference>
<feature type="transmembrane region" description="Helical" evidence="1">
    <location>
        <begin position="291"/>
        <end position="311"/>
    </location>
</feature>
<evidence type="ECO:0000313" key="3">
    <source>
        <dbReference type="EMBL" id="MDP9828871.1"/>
    </source>
</evidence>
<feature type="transmembrane region" description="Helical" evidence="1">
    <location>
        <begin position="250"/>
        <end position="270"/>
    </location>
</feature>
<dbReference type="Proteomes" id="UP001235712">
    <property type="component" value="Unassembled WGS sequence"/>
</dbReference>
<dbReference type="InterPro" id="IPR029787">
    <property type="entry name" value="Nucleotide_cyclase"/>
</dbReference>
<dbReference type="InterPro" id="IPR043128">
    <property type="entry name" value="Rev_trsase/Diguanyl_cyclase"/>
</dbReference>
<feature type="transmembrane region" description="Helical" evidence="1">
    <location>
        <begin position="60"/>
        <end position="80"/>
    </location>
</feature>
<keyword evidence="1" id="KW-1133">Transmembrane helix</keyword>
<evidence type="ECO:0000259" key="2">
    <source>
        <dbReference type="PROSITE" id="PS50887"/>
    </source>
</evidence>
<feature type="transmembrane region" description="Helical" evidence="1">
    <location>
        <begin position="125"/>
        <end position="141"/>
    </location>
</feature>
<organism evidence="3 4">
    <name type="scientific">Kineosporia succinea</name>
    <dbReference type="NCBI Taxonomy" id="84632"/>
    <lineage>
        <taxon>Bacteria</taxon>
        <taxon>Bacillati</taxon>
        <taxon>Actinomycetota</taxon>
        <taxon>Actinomycetes</taxon>
        <taxon>Kineosporiales</taxon>
        <taxon>Kineosporiaceae</taxon>
        <taxon>Kineosporia</taxon>
    </lineage>
</organism>
<feature type="transmembrane region" description="Helical" evidence="1">
    <location>
        <begin position="153"/>
        <end position="178"/>
    </location>
</feature>
<name>A0ABT9P8J3_9ACTN</name>
<sequence>MTGRGAEPVNLPATLTAPARPAENLHMPGPRTSLRAACLAGTPSAVLILSLAFLDPARDLAVVIYTLSVATSGGLLVFAVSRLPVHARRPWYWLLAMQTAALAGEIYSGVLQFGDGDAWATPVDVLYISSYLFTACGVVALDRQRNHRPPFGGMLDAAIVTAAAAVLALVFVILPLLADTSETVASRITGSLYPLMDVLLVFLVARLLVASPGRSAVAYWVVAAISCSLVADISMNVILLTGGSTDFPRWMNMVWACFYAFVGASAVCAGRGGEVVRAPAIDGSGLTVPRLAVLALAAGMPLAVLITRMSFGEYEGAVLLGIGSLLLLIMVIARIYDLLQELRRQSEQMALMARTDPLTGVANRRSWDFELARTMAAARGSGRMLLVGLLDLDHFKRYNDTFGHQAGDELLREAARAWSVAVGPTGRIARWGGEEFAVALSCSGVEEGLHVLDELRRLVPYQQTCSIGVARWNGTDDAATLLQQADTALYEAKGSGRNRTVLAAVTVEVA</sequence>
<keyword evidence="1" id="KW-0472">Membrane</keyword>
<dbReference type="Gene3D" id="3.30.70.270">
    <property type="match status" value="1"/>
</dbReference>
<dbReference type="NCBIfam" id="TIGR00254">
    <property type="entry name" value="GGDEF"/>
    <property type="match status" value="1"/>
</dbReference>
<feature type="transmembrane region" description="Helical" evidence="1">
    <location>
        <begin position="34"/>
        <end position="54"/>
    </location>
</feature>
<keyword evidence="1" id="KW-0812">Transmembrane</keyword>
<reference evidence="3 4" key="1">
    <citation type="submission" date="2023-07" db="EMBL/GenBank/DDBJ databases">
        <title>Sequencing the genomes of 1000 actinobacteria strains.</title>
        <authorList>
            <person name="Klenk H.-P."/>
        </authorList>
    </citation>
    <scope>NUCLEOTIDE SEQUENCE [LARGE SCALE GENOMIC DNA]</scope>
    <source>
        <strain evidence="3 4">DSM 44388</strain>
    </source>
</reference>
<protein>
    <submittedName>
        <fullName evidence="3">Diguanylate cyclase (GGDEF)-like protein</fullName>
    </submittedName>
</protein>
<dbReference type="PROSITE" id="PS50887">
    <property type="entry name" value="GGDEF"/>
    <property type="match status" value="1"/>
</dbReference>
<dbReference type="SMART" id="SM00267">
    <property type="entry name" value="GGDEF"/>
    <property type="match status" value="1"/>
</dbReference>
<dbReference type="InterPro" id="IPR050469">
    <property type="entry name" value="Diguanylate_Cyclase"/>
</dbReference>
<dbReference type="Pfam" id="PF00990">
    <property type="entry name" value="GGDEF"/>
    <property type="match status" value="1"/>
</dbReference>
<proteinExistence type="predicted"/>
<accession>A0ABT9P8J3</accession>